<dbReference type="Gene3D" id="1.10.510.10">
    <property type="entry name" value="Transferase(Phosphotransferase) domain 1"/>
    <property type="match status" value="1"/>
</dbReference>
<dbReference type="InterPro" id="IPR015943">
    <property type="entry name" value="WD40/YVTN_repeat-like_dom_sf"/>
</dbReference>
<feature type="transmembrane region" description="Helical" evidence="6">
    <location>
        <begin position="491"/>
        <end position="517"/>
    </location>
</feature>
<keyword evidence="9" id="KW-1185">Reference proteome</keyword>
<dbReference type="SUPFAM" id="SSF56112">
    <property type="entry name" value="Protein kinase-like (PK-like)"/>
    <property type="match status" value="1"/>
</dbReference>
<keyword evidence="5 6" id="KW-0472">Membrane</keyword>
<feature type="domain" description="Serine-threonine/tyrosine-protein kinase catalytic" evidence="7">
    <location>
        <begin position="51"/>
        <end position="176"/>
    </location>
</feature>
<dbReference type="AlphaFoldDB" id="E9G4D5"/>
<feature type="transmembrane region" description="Helical" evidence="6">
    <location>
        <begin position="538"/>
        <end position="558"/>
    </location>
</feature>
<dbReference type="SUPFAM" id="SSF50978">
    <property type="entry name" value="WD40 repeat-like"/>
    <property type="match status" value="1"/>
</dbReference>
<feature type="transmembrane region" description="Helical" evidence="6">
    <location>
        <begin position="570"/>
        <end position="595"/>
    </location>
</feature>
<dbReference type="Pfam" id="PF07714">
    <property type="entry name" value="PK_Tyr_Ser-Thr"/>
    <property type="match status" value="1"/>
</dbReference>
<comment type="subcellular location">
    <subcellularLocation>
        <location evidence="1">Membrane</location>
        <topology evidence="1">Multi-pass membrane protein</topology>
    </subcellularLocation>
</comment>
<dbReference type="PROSITE" id="PS00421">
    <property type="entry name" value="TM4_1"/>
    <property type="match status" value="1"/>
</dbReference>
<evidence type="ECO:0000256" key="6">
    <source>
        <dbReference type="SAM" id="Phobius"/>
    </source>
</evidence>
<dbReference type="EMBL" id="GL732532">
    <property type="protein sequence ID" value="EFX85275.1"/>
    <property type="molecule type" value="Genomic_DNA"/>
</dbReference>
<dbReference type="FunFam" id="1.10.510.10:FF:002511">
    <property type="match status" value="1"/>
</dbReference>
<dbReference type="KEGG" id="dpx:DAPPUDRAFT_237784"/>
<evidence type="ECO:0000313" key="9">
    <source>
        <dbReference type="Proteomes" id="UP000000305"/>
    </source>
</evidence>
<dbReference type="GO" id="GO:0005886">
    <property type="term" value="C:plasma membrane"/>
    <property type="evidence" value="ECO:0000318"/>
    <property type="project" value="GO_Central"/>
</dbReference>
<dbReference type="InterPro" id="IPR018503">
    <property type="entry name" value="Tetraspanin_CS"/>
</dbReference>
<dbReference type="SUPFAM" id="SSF48652">
    <property type="entry name" value="Tetraspanin"/>
    <property type="match status" value="1"/>
</dbReference>
<protein>
    <submittedName>
        <fullName evidence="8">Tetraspanin 39D-like protein</fullName>
    </submittedName>
</protein>
<dbReference type="HOGENOM" id="CLU_377344_0_0_1"/>
<keyword evidence="4 6" id="KW-1133">Transmembrane helix</keyword>
<name>E9G4D5_DAPPU</name>
<evidence type="ECO:0000259" key="7">
    <source>
        <dbReference type="Pfam" id="PF07714"/>
    </source>
</evidence>
<dbReference type="InterPro" id="IPR018499">
    <property type="entry name" value="Tetraspanin/Peripherin"/>
</dbReference>
<dbReference type="eggNOG" id="KOG3882">
    <property type="taxonomic scope" value="Eukaryota"/>
</dbReference>
<dbReference type="InterPro" id="IPR036322">
    <property type="entry name" value="WD40_repeat_dom_sf"/>
</dbReference>
<accession>E9G4D5</accession>
<evidence type="ECO:0000256" key="3">
    <source>
        <dbReference type="ARBA" id="ARBA00022692"/>
    </source>
</evidence>
<dbReference type="Pfam" id="PF00335">
    <property type="entry name" value="Tetraspanin"/>
    <property type="match status" value="1"/>
</dbReference>
<evidence type="ECO:0000256" key="1">
    <source>
        <dbReference type="ARBA" id="ARBA00004141"/>
    </source>
</evidence>
<dbReference type="PANTHER" id="PTHR19282:SF456">
    <property type="entry name" value="CD63 MOLECULE"/>
    <property type="match status" value="1"/>
</dbReference>
<dbReference type="GO" id="GO:0004672">
    <property type="term" value="F:protein kinase activity"/>
    <property type="evidence" value="ECO:0007669"/>
    <property type="project" value="InterPro"/>
</dbReference>
<dbReference type="PANTHER" id="PTHR19282">
    <property type="entry name" value="TETRASPANIN"/>
    <property type="match status" value="1"/>
</dbReference>
<organism evidence="8 9">
    <name type="scientific">Daphnia pulex</name>
    <name type="common">Water flea</name>
    <dbReference type="NCBI Taxonomy" id="6669"/>
    <lineage>
        <taxon>Eukaryota</taxon>
        <taxon>Metazoa</taxon>
        <taxon>Ecdysozoa</taxon>
        <taxon>Arthropoda</taxon>
        <taxon>Crustacea</taxon>
        <taxon>Branchiopoda</taxon>
        <taxon>Diplostraca</taxon>
        <taxon>Cladocera</taxon>
        <taxon>Anomopoda</taxon>
        <taxon>Daphniidae</taxon>
        <taxon>Daphnia</taxon>
    </lineage>
</organism>
<feature type="transmembrane region" description="Helical" evidence="6">
    <location>
        <begin position="607"/>
        <end position="626"/>
    </location>
</feature>
<evidence type="ECO:0000313" key="8">
    <source>
        <dbReference type="EMBL" id="EFX85275.1"/>
    </source>
</evidence>
<evidence type="ECO:0000256" key="4">
    <source>
        <dbReference type="ARBA" id="ARBA00022989"/>
    </source>
</evidence>
<proteinExistence type="inferred from homology"/>
<comment type="similarity">
    <text evidence="2">Belongs to the tetraspanin (TM4SF) family.</text>
</comment>
<dbReference type="STRING" id="6669.E9G4D5"/>
<keyword evidence="3 6" id="KW-0812">Transmembrane</keyword>
<reference evidence="8 9" key="1">
    <citation type="journal article" date="2011" name="Science">
        <title>The ecoresponsive genome of Daphnia pulex.</title>
        <authorList>
            <person name="Colbourne J.K."/>
            <person name="Pfrender M.E."/>
            <person name="Gilbert D."/>
            <person name="Thomas W.K."/>
            <person name="Tucker A."/>
            <person name="Oakley T.H."/>
            <person name="Tokishita S."/>
            <person name="Aerts A."/>
            <person name="Arnold G.J."/>
            <person name="Basu M.K."/>
            <person name="Bauer D.J."/>
            <person name="Caceres C.E."/>
            <person name="Carmel L."/>
            <person name="Casola C."/>
            <person name="Choi J.H."/>
            <person name="Detter J.C."/>
            <person name="Dong Q."/>
            <person name="Dusheyko S."/>
            <person name="Eads B.D."/>
            <person name="Frohlich T."/>
            <person name="Geiler-Samerotte K.A."/>
            <person name="Gerlach D."/>
            <person name="Hatcher P."/>
            <person name="Jogdeo S."/>
            <person name="Krijgsveld J."/>
            <person name="Kriventseva E.V."/>
            <person name="Kultz D."/>
            <person name="Laforsch C."/>
            <person name="Lindquist E."/>
            <person name="Lopez J."/>
            <person name="Manak J.R."/>
            <person name="Muller J."/>
            <person name="Pangilinan J."/>
            <person name="Patwardhan R.P."/>
            <person name="Pitluck S."/>
            <person name="Pritham E.J."/>
            <person name="Rechtsteiner A."/>
            <person name="Rho M."/>
            <person name="Rogozin I.B."/>
            <person name="Sakarya O."/>
            <person name="Salamov A."/>
            <person name="Schaack S."/>
            <person name="Shapiro H."/>
            <person name="Shiga Y."/>
            <person name="Skalitzky C."/>
            <person name="Smith Z."/>
            <person name="Souvorov A."/>
            <person name="Sung W."/>
            <person name="Tang Z."/>
            <person name="Tsuchiya D."/>
            <person name="Tu H."/>
            <person name="Vos H."/>
            <person name="Wang M."/>
            <person name="Wolf Y.I."/>
            <person name="Yamagata H."/>
            <person name="Yamada T."/>
            <person name="Ye Y."/>
            <person name="Shaw J.R."/>
            <person name="Andrews J."/>
            <person name="Crease T.J."/>
            <person name="Tang H."/>
            <person name="Lucas S.M."/>
            <person name="Robertson H.M."/>
            <person name="Bork P."/>
            <person name="Koonin E.V."/>
            <person name="Zdobnov E.M."/>
            <person name="Grigoriev I.V."/>
            <person name="Lynch M."/>
            <person name="Boore J.L."/>
        </authorList>
    </citation>
    <scope>NUCLEOTIDE SEQUENCE [LARGE SCALE GENOMIC DNA]</scope>
</reference>
<sequence length="735" mass="83373">MICLSFKSYAMANEECMEPQLKKGRIEETHCFTGKKLCCKKQLLLIPSWCGVLHHGYWRDNDQEKEVVVRRIQTVDCQLDWKNIVDQHLANSLHHENVLNVIGYEEDVDRMRYFALERFDATLEQYCNKQYTGPMPFKPNTLCQISNGLNFLHDKGLVHGQLNPSSILIVRSQSMEVYNPQEMIVSYIRNTGCYLTFAHLPQEGKVGKTSRLGSNHYAYQSIKNMVGEPSQTGTQYLRIAAAYFKDFPPYEFKEVVKSVPEINGEGDHVAAGFQDGCVAVWSYPVGEIVFRVKQHLEEIIAIYWSPSKHELFATYDRDSIIRDLFWDEATQYLASVSSNKLNIWSLNSEGTWTPVFVGKSDYYGLSWLTAVSNGEPIRIVEIADNEVEIFNKSLFSANTKCNRENHAGFLFLMHSEQIFLEMNFSLEPAAYWMKLIRNVNKDERKEGKTYPNLTSDQIMKVEKEKRKLQKGRVKILEELFKMETGMKFIKYLLFIFNLLFAVISPKTPLVICYMACLNVNVGVLGRKLSLGSSCLQSTTTPVSGITLIITAAVIQGLYSTYLDFLGNEFLSAPMLFIIVGVVIFLVAFFGCCGAVRENNCMMITFSVFLAVIFICELAGGIAAYVLRNDVDVTLTENMYKAQQQYNVTGHEGVTETWNIMQNEVHCCGVKNYTDWANTTFSHGINVPDSCCKEYTVGCGSNMILSPDADERLWTVGCVPELAEQVKHKAVLCGPD</sequence>
<dbReference type="Gene3D" id="2.130.10.10">
    <property type="entry name" value="YVTN repeat-like/Quinoprotein amine dehydrogenase"/>
    <property type="match status" value="1"/>
</dbReference>
<dbReference type="InterPro" id="IPR001245">
    <property type="entry name" value="Ser-Thr/Tyr_kinase_cat_dom"/>
</dbReference>
<evidence type="ECO:0000256" key="2">
    <source>
        <dbReference type="ARBA" id="ARBA00006840"/>
    </source>
</evidence>
<dbReference type="Proteomes" id="UP000000305">
    <property type="component" value="Unassembled WGS sequence"/>
</dbReference>
<dbReference type="OrthoDB" id="10033535at2759"/>
<gene>
    <name evidence="8" type="ORF">DAPPUDRAFT_237784</name>
</gene>
<evidence type="ECO:0000256" key="5">
    <source>
        <dbReference type="ARBA" id="ARBA00023136"/>
    </source>
</evidence>
<dbReference type="Gene3D" id="1.10.1450.10">
    <property type="entry name" value="Tetraspanin"/>
    <property type="match status" value="1"/>
</dbReference>
<dbReference type="InterPro" id="IPR011009">
    <property type="entry name" value="Kinase-like_dom_sf"/>
</dbReference>
<dbReference type="InParanoid" id="E9G4D5"/>
<dbReference type="InterPro" id="IPR008952">
    <property type="entry name" value="Tetraspanin_EC2_sf"/>
</dbReference>